<dbReference type="InterPro" id="IPR002052">
    <property type="entry name" value="DNA_methylase_N6_adenine_CS"/>
</dbReference>
<dbReference type="SUPFAM" id="SSF53335">
    <property type="entry name" value="S-adenosyl-L-methionine-dependent methyltransferases"/>
    <property type="match status" value="1"/>
</dbReference>
<dbReference type="PANTHER" id="PTHR33841:SF6">
    <property type="entry name" value="TYPE II METHYLTRANSFERASE M.HINDII"/>
    <property type="match status" value="1"/>
</dbReference>
<evidence type="ECO:0000256" key="1">
    <source>
        <dbReference type="ARBA" id="ARBA00011900"/>
    </source>
</evidence>
<evidence type="ECO:0000256" key="7">
    <source>
        <dbReference type="ARBA" id="ARBA00047942"/>
    </source>
</evidence>
<dbReference type="GO" id="GO:0008168">
    <property type="term" value="F:methyltransferase activity"/>
    <property type="evidence" value="ECO:0007669"/>
    <property type="project" value="UniProtKB-KW"/>
</dbReference>
<evidence type="ECO:0000256" key="4">
    <source>
        <dbReference type="ARBA" id="ARBA00022691"/>
    </source>
</evidence>
<evidence type="ECO:0000259" key="8">
    <source>
        <dbReference type="Pfam" id="PF07669"/>
    </source>
</evidence>
<dbReference type="InterPro" id="IPR011639">
    <property type="entry name" value="MethylTrfase_TaqI-like_dom"/>
</dbReference>
<evidence type="ECO:0000256" key="3">
    <source>
        <dbReference type="ARBA" id="ARBA00022679"/>
    </source>
</evidence>
<evidence type="ECO:0000256" key="6">
    <source>
        <dbReference type="ARBA" id="ARBA00023125"/>
    </source>
</evidence>
<gene>
    <name evidence="9" type="ORF">H9637_12195</name>
</gene>
<keyword evidence="3" id="KW-0808">Transferase</keyword>
<dbReference type="InterPro" id="IPR050953">
    <property type="entry name" value="N4_N6_ade-DNA_methylase"/>
</dbReference>
<name>A0ABR8YUC4_9CLOT</name>
<comment type="caution">
    <text evidence="9">The sequence shown here is derived from an EMBL/GenBank/DDBJ whole genome shotgun (WGS) entry which is preliminary data.</text>
</comment>
<proteinExistence type="predicted"/>
<dbReference type="EC" id="2.1.1.72" evidence="1"/>
<keyword evidence="4" id="KW-0949">S-adenosyl-L-methionine</keyword>
<dbReference type="PANTHER" id="PTHR33841">
    <property type="entry name" value="DNA METHYLTRANSFERASE YEEA-RELATED"/>
    <property type="match status" value="1"/>
</dbReference>
<dbReference type="InterPro" id="IPR029063">
    <property type="entry name" value="SAM-dependent_MTases_sf"/>
</dbReference>
<keyword evidence="2 9" id="KW-0489">Methyltransferase</keyword>
<dbReference type="GO" id="GO:0032259">
    <property type="term" value="P:methylation"/>
    <property type="evidence" value="ECO:0007669"/>
    <property type="project" value="UniProtKB-KW"/>
</dbReference>
<evidence type="ECO:0000256" key="5">
    <source>
        <dbReference type="ARBA" id="ARBA00022747"/>
    </source>
</evidence>
<dbReference type="Pfam" id="PF07669">
    <property type="entry name" value="Eco57I"/>
    <property type="match status" value="1"/>
</dbReference>
<dbReference type="Gene3D" id="3.40.50.150">
    <property type="entry name" value="Vaccinia Virus protein VP39"/>
    <property type="match status" value="1"/>
</dbReference>
<organism evidence="9 10">
    <name type="scientific">Clostridium faecium</name>
    <dbReference type="NCBI Taxonomy" id="2762223"/>
    <lineage>
        <taxon>Bacteria</taxon>
        <taxon>Bacillati</taxon>
        <taxon>Bacillota</taxon>
        <taxon>Clostridia</taxon>
        <taxon>Eubacteriales</taxon>
        <taxon>Clostridiaceae</taxon>
        <taxon>Clostridium</taxon>
    </lineage>
</organism>
<feature type="domain" description="Type II methyltransferase M.TaqI-like" evidence="8">
    <location>
        <begin position="134"/>
        <end position="282"/>
    </location>
</feature>
<dbReference type="EMBL" id="JACSQB010000097">
    <property type="protein sequence ID" value="MBD8047794.1"/>
    <property type="molecule type" value="Genomic_DNA"/>
</dbReference>
<dbReference type="RefSeq" id="WP_191740756.1">
    <property type="nucleotide sequence ID" value="NZ_JACSQB010000097.1"/>
</dbReference>
<keyword evidence="5" id="KW-0680">Restriction system</keyword>
<dbReference type="PRINTS" id="PR00507">
    <property type="entry name" value="N12N6MTFRASE"/>
</dbReference>
<protein>
    <recommendedName>
        <fullName evidence="1">site-specific DNA-methyltransferase (adenine-specific)</fullName>
        <ecNumber evidence="1">2.1.1.72</ecNumber>
    </recommendedName>
</protein>
<keyword evidence="6" id="KW-0238">DNA-binding</keyword>
<dbReference type="Proteomes" id="UP000627166">
    <property type="component" value="Unassembled WGS sequence"/>
</dbReference>
<evidence type="ECO:0000256" key="2">
    <source>
        <dbReference type="ARBA" id="ARBA00022603"/>
    </source>
</evidence>
<dbReference type="PROSITE" id="PS00092">
    <property type="entry name" value="N6_MTASE"/>
    <property type="match status" value="1"/>
</dbReference>
<accession>A0ABR8YUC4</accession>
<comment type="catalytic activity">
    <reaction evidence="7">
        <text>a 2'-deoxyadenosine in DNA + S-adenosyl-L-methionine = an N(6)-methyl-2'-deoxyadenosine in DNA + S-adenosyl-L-homocysteine + H(+)</text>
        <dbReference type="Rhea" id="RHEA:15197"/>
        <dbReference type="Rhea" id="RHEA-COMP:12418"/>
        <dbReference type="Rhea" id="RHEA-COMP:12419"/>
        <dbReference type="ChEBI" id="CHEBI:15378"/>
        <dbReference type="ChEBI" id="CHEBI:57856"/>
        <dbReference type="ChEBI" id="CHEBI:59789"/>
        <dbReference type="ChEBI" id="CHEBI:90615"/>
        <dbReference type="ChEBI" id="CHEBI:90616"/>
        <dbReference type="EC" id="2.1.1.72"/>
    </reaction>
</comment>
<evidence type="ECO:0000313" key="10">
    <source>
        <dbReference type="Proteomes" id="UP000627166"/>
    </source>
</evidence>
<sequence length="600" mass="69440">MLESGEIMLNSLTDEQISYIQNLLNGKKNIRDEELTTILSKNVKQLSAHNDIYQITDILKAYFTDSERKQSGITFTPLELVLYAFKDILKLTVEQTVNKSFADLSLGNGAFFIGLLIYLKEIDKDFELVPFINNNIYGIDIKEENVFFARLNLKVLVSYFGEDASKLSFNFRVGDSIKSFLSNCKQKKYNYIIGNPPYIKQQNLPFEYRRLLLNNFQSITSNYNIYYAFVEMTLSMLTENGVALYLLPNYLLKIKSAQKLRKILIENSAFDTIVDFGPYKMFHGVDTYSMLLKLTRNRSQVKFKTADKEHNSIKTLQDLAWTTKRLTSDNIETINLTTLSEDRFIQAIQGQEFSLDISTGIATQKDKLYLIDEKILDKSGKVKFFKTYNDQHFEIENEMVVKIIKGSGSSKSANIKEQYIIYPYQINNGIPSLISINDLKDKYPKTYNYFVACKQDLLSRSGVFNDDDDWYRYGRSQALTRFMPKIVFPTNTQHPQFKYFQEKALFYNGYAVYGLKNQDVNDVDMQCITKILNSEIIDRFMHLTSYYIGGGYISYQKKYLSKVTIPVLTASQKDELISSSDKERINKLLYDSYGIDELGD</sequence>
<keyword evidence="10" id="KW-1185">Reference proteome</keyword>
<reference evidence="9 10" key="1">
    <citation type="submission" date="2020-08" db="EMBL/GenBank/DDBJ databases">
        <title>A Genomic Blueprint of the Chicken Gut Microbiome.</title>
        <authorList>
            <person name="Gilroy R."/>
            <person name="Ravi A."/>
            <person name="Getino M."/>
            <person name="Pursley I."/>
            <person name="Horton D.L."/>
            <person name="Alikhan N.-F."/>
            <person name="Baker D."/>
            <person name="Gharbi K."/>
            <person name="Hall N."/>
            <person name="Watson M."/>
            <person name="Adriaenssens E.M."/>
            <person name="Foster-Nyarko E."/>
            <person name="Jarju S."/>
            <person name="Secka A."/>
            <person name="Antonio M."/>
            <person name="Oren A."/>
            <person name="Chaudhuri R."/>
            <person name="La Ragione R.M."/>
            <person name="Hildebrand F."/>
            <person name="Pallen M.J."/>
        </authorList>
    </citation>
    <scope>NUCLEOTIDE SEQUENCE [LARGE SCALE GENOMIC DNA]</scope>
    <source>
        <strain evidence="9 10">N37</strain>
    </source>
</reference>
<evidence type="ECO:0000313" key="9">
    <source>
        <dbReference type="EMBL" id="MBD8047794.1"/>
    </source>
</evidence>